<gene>
    <name evidence="2" type="ORF">M9Y10_024136</name>
</gene>
<accession>A0ABR2KY68</accession>
<reference evidence="2 3" key="1">
    <citation type="submission" date="2024-04" db="EMBL/GenBank/DDBJ databases">
        <title>Tritrichomonas musculus Genome.</title>
        <authorList>
            <person name="Alves-Ferreira E."/>
            <person name="Grigg M."/>
            <person name="Lorenzi H."/>
            <person name="Galac M."/>
        </authorList>
    </citation>
    <scope>NUCLEOTIDE SEQUENCE [LARGE SCALE GENOMIC DNA]</scope>
    <source>
        <strain evidence="2 3">EAF2021</strain>
    </source>
</reference>
<dbReference type="EMBL" id="JAPFFF010000003">
    <property type="protein sequence ID" value="KAK8895666.1"/>
    <property type="molecule type" value="Genomic_DNA"/>
</dbReference>
<protein>
    <submittedName>
        <fullName evidence="2">Uncharacterized protein</fullName>
    </submittedName>
</protein>
<proteinExistence type="predicted"/>
<dbReference type="Proteomes" id="UP001470230">
    <property type="component" value="Unassembled WGS sequence"/>
</dbReference>
<sequence>MSDCDPKVPVSDDNGMTQTNDEIEIQIDDEHLDKKIDDTSSETKQETKLVENKSIKSLADDERAIIIANAKSGIEQPNFDVKFFSNGNFRIIKRKQVKPSVSQKVINADNENTLDKQIQDKKIYYTNDQLLIEHTIELNSKVDKLMSTHKKLKRKYQTLCTDLYVDDNDNDNINENNTSHDYHKQTISQNEINNNNSNDDYIPKTQTPQINRCNIMNTINM</sequence>
<feature type="compositionally biased region" description="Basic and acidic residues" evidence="1">
    <location>
        <begin position="28"/>
        <end position="47"/>
    </location>
</feature>
<name>A0ABR2KY68_9EUKA</name>
<evidence type="ECO:0000313" key="2">
    <source>
        <dbReference type="EMBL" id="KAK8895666.1"/>
    </source>
</evidence>
<feature type="region of interest" description="Disordered" evidence="1">
    <location>
        <begin position="1"/>
        <end position="47"/>
    </location>
</feature>
<comment type="caution">
    <text evidence="2">The sequence shown here is derived from an EMBL/GenBank/DDBJ whole genome shotgun (WGS) entry which is preliminary data.</text>
</comment>
<evidence type="ECO:0000256" key="1">
    <source>
        <dbReference type="SAM" id="MobiDB-lite"/>
    </source>
</evidence>
<keyword evidence="3" id="KW-1185">Reference proteome</keyword>
<organism evidence="2 3">
    <name type="scientific">Tritrichomonas musculus</name>
    <dbReference type="NCBI Taxonomy" id="1915356"/>
    <lineage>
        <taxon>Eukaryota</taxon>
        <taxon>Metamonada</taxon>
        <taxon>Parabasalia</taxon>
        <taxon>Tritrichomonadida</taxon>
        <taxon>Tritrichomonadidae</taxon>
        <taxon>Tritrichomonas</taxon>
    </lineage>
</organism>
<evidence type="ECO:0000313" key="3">
    <source>
        <dbReference type="Proteomes" id="UP001470230"/>
    </source>
</evidence>